<gene>
    <name evidence="1" type="ORF">CLV43_110253</name>
</gene>
<dbReference type="OrthoDB" id="4328496at2"/>
<evidence type="ECO:0000313" key="1">
    <source>
        <dbReference type="EMBL" id="PRY37441.1"/>
    </source>
</evidence>
<protein>
    <recommendedName>
        <fullName evidence="3">Sugar phosphate isomerase</fullName>
    </recommendedName>
</protein>
<dbReference type="AlphaFoldDB" id="A0A2T0SVK0"/>
<organism evidence="1 2">
    <name type="scientific">Umezawaea tangerina</name>
    <dbReference type="NCBI Taxonomy" id="84725"/>
    <lineage>
        <taxon>Bacteria</taxon>
        <taxon>Bacillati</taxon>
        <taxon>Actinomycetota</taxon>
        <taxon>Actinomycetes</taxon>
        <taxon>Pseudonocardiales</taxon>
        <taxon>Pseudonocardiaceae</taxon>
        <taxon>Umezawaea</taxon>
    </lineage>
</organism>
<comment type="caution">
    <text evidence="1">The sequence shown here is derived from an EMBL/GenBank/DDBJ whole genome shotgun (WGS) entry which is preliminary data.</text>
</comment>
<sequence length="172" mass="18003">MSDWKSEALRRIAADPAAIRELFPVVRRRCGAGAAADVRAELLAALPATALAEEVAGLYRYGDPAEKRAVLAALSALPVGDAGLPLVREALRTNDTTLVAAALGPYALARLDPAAYRQAVLKCVFMGIPLAEIGTVRVDGELRGMLRSFADERSAAGRPVPADVVTILAGEA</sequence>
<evidence type="ECO:0000313" key="2">
    <source>
        <dbReference type="Proteomes" id="UP000239494"/>
    </source>
</evidence>
<reference evidence="1 2" key="1">
    <citation type="submission" date="2018-03" db="EMBL/GenBank/DDBJ databases">
        <title>Genomic Encyclopedia of Archaeal and Bacterial Type Strains, Phase II (KMG-II): from individual species to whole genera.</title>
        <authorList>
            <person name="Goeker M."/>
        </authorList>
    </citation>
    <scope>NUCLEOTIDE SEQUENCE [LARGE SCALE GENOMIC DNA]</scope>
    <source>
        <strain evidence="1 2">DSM 44720</strain>
    </source>
</reference>
<dbReference type="InterPro" id="IPR047715">
    <property type="entry name" value="EboA_dom"/>
</dbReference>
<dbReference type="NCBIfam" id="NF035938">
    <property type="entry name" value="EboA_domain"/>
    <property type="match status" value="1"/>
</dbReference>
<proteinExistence type="predicted"/>
<dbReference type="RefSeq" id="WP_106191787.1">
    <property type="nucleotide sequence ID" value="NZ_PVTF01000010.1"/>
</dbReference>
<name>A0A2T0SVK0_9PSEU</name>
<evidence type="ECO:0008006" key="3">
    <source>
        <dbReference type="Google" id="ProtNLM"/>
    </source>
</evidence>
<accession>A0A2T0SVK0</accession>
<dbReference type="EMBL" id="PVTF01000010">
    <property type="protein sequence ID" value="PRY37441.1"/>
    <property type="molecule type" value="Genomic_DNA"/>
</dbReference>
<dbReference type="Proteomes" id="UP000239494">
    <property type="component" value="Unassembled WGS sequence"/>
</dbReference>
<keyword evidence="2" id="KW-1185">Reference proteome</keyword>